<feature type="signal peptide" evidence="2">
    <location>
        <begin position="1"/>
        <end position="23"/>
    </location>
</feature>
<evidence type="ECO:0000313" key="4">
    <source>
        <dbReference type="EMBL" id="SET45499.1"/>
    </source>
</evidence>
<dbReference type="EMBL" id="FOHT01000013">
    <property type="protein sequence ID" value="SET45499.1"/>
    <property type="molecule type" value="Genomic_DNA"/>
</dbReference>
<feature type="chain" id="PRO_5010172935" evidence="2">
    <location>
        <begin position="24"/>
        <end position="616"/>
    </location>
</feature>
<gene>
    <name evidence="4" type="ORF">SAMN05444285_11381</name>
</gene>
<protein>
    <submittedName>
        <fullName evidence="4">Zinc carboxypeptidase</fullName>
    </submittedName>
</protein>
<reference evidence="4 5" key="1">
    <citation type="submission" date="2016-10" db="EMBL/GenBank/DDBJ databases">
        <authorList>
            <person name="de Groot N.N."/>
        </authorList>
    </citation>
    <scope>NUCLEOTIDE SEQUENCE [LARGE SCALE GENOMIC DNA]</scope>
    <source>
        <strain evidence="4 5">DSM 25947</strain>
    </source>
</reference>
<dbReference type="CDD" id="cd06905">
    <property type="entry name" value="M14-like"/>
    <property type="match status" value="1"/>
</dbReference>
<evidence type="ECO:0000259" key="3">
    <source>
        <dbReference type="Pfam" id="PF00246"/>
    </source>
</evidence>
<keyword evidence="2" id="KW-0732">Signal</keyword>
<evidence type="ECO:0000256" key="1">
    <source>
        <dbReference type="SAM" id="MobiDB-lite"/>
    </source>
</evidence>
<keyword evidence="4" id="KW-0378">Hydrolase</keyword>
<dbReference type="GO" id="GO:0006508">
    <property type="term" value="P:proteolysis"/>
    <property type="evidence" value="ECO:0007669"/>
    <property type="project" value="InterPro"/>
</dbReference>
<organism evidence="4 5">
    <name type="scientific">Draconibacterium orientale</name>
    <dbReference type="NCBI Taxonomy" id="1168034"/>
    <lineage>
        <taxon>Bacteria</taxon>
        <taxon>Pseudomonadati</taxon>
        <taxon>Bacteroidota</taxon>
        <taxon>Bacteroidia</taxon>
        <taxon>Marinilabiliales</taxon>
        <taxon>Prolixibacteraceae</taxon>
        <taxon>Draconibacterium</taxon>
    </lineage>
</organism>
<dbReference type="Pfam" id="PF00246">
    <property type="entry name" value="Peptidase_M14"/>
    <property type="match status" value="1"/>
</dbReference>
<keyword evidence="4" id="KW-0645">Protease</keyword>
<dbReference type="RefSeq" id="WP_081804861.1">
    <property type="nucleotide sequence ID" value="NZ_FOHT01000013.1"/>
</dbReference>
<proteinExistence type="predicted"/>
<feature type="domain" description="Peptidase M14" evidence="3">
    <location>
        <begin position="43"/>
        <end position="131"/>
    </location>
</feature>
<dbReference type="Proteomes" id="UP000181981">
    <property type="component" value="Unassembled WGS sequence"/>
</dbReference>
<name>A0A1I0EJQ5_9BACT</name>
<dbReference type="AlphaFoldDB" id="A0A1I0EJQ5"/>
<dbReference type="GO" id="GO:0004181">
    <property type="term" value="F:metallocarboxypeptidase activity"/>
    <property type="evidence" value="ECO:0007669"/>
    <property type="project" value="InterPro"/>
</dbReference>
<keyword evidence="4" id="KW-0121">Carboxypeptidase</keyword>
<dbReference type="GO" id="GO:0008270">
    <property type="term" value="F:zinc ion binding"/>
    <property type="evidence" value="ECO:0007669"/>
    <property type="project" value="InterPro"/>
</dbReference>
<evidence type="ECO:0000256" key="2">
    <source>
        <dbReference type="SAM" id="SignalP"/>
    </source>
</evidence>
<evidence type="ECO:0000313" key="5">
    <source>
        <dbReference type="Proteomes" id="UP000181981"/>
    </source>
</evidence>
<sequence length="616" mass="67343">MVKKLLCLCFSGMLIFISSGLKAQSDTGFEKYHTNREVQQMLNEFSSGNAKLHNIAESPGGEPITVLEIGANLSDVPAIFVGANFEGNVPLATEGALYLAKLLMDSTAYTKNVKWYIMPQPNPDASAVYFSALKTGQATNLFKINNDGDEATNEDGPDDLNGDGLITQMRIKSIEGSYIVSKEDARLMKKADKKEGERGAYKVLTEGFDNDKDGLYNEDGTGGINVGIAFPHLFPYENKEAGLFAGQTPEVYGILRFIFDRPEISMVYTLGTSNFCLVPPKGGRKGDANLDKLKIPRRYASMLNADANKTYTMNEAIELFKAVVSPGTEVTASLVASCLSLGPATNPLEDDLVFYEKYAEAYKKYLKAKDFSTETLDPVPAKDGSFELWAYYHLGVPSFSMQLFSVPKVKEEAKKEEDKDASDDKKKKEEKPDKKDELSEKDKTLLAYSDAELDGAGFVAWTKVDHPDFDEVEVGGYAPYLETTPKADKIEPLLATQLPWLLQLSNELPEFAIADKKVTDMGGGIFKLELYVANNGALPSPISMGQRNGQPAPVILTLDGDMELLEGKLRTPVGAIGANQVKKYAWLLKASKNTSITAGIESAVFTDVVEQIKIGG</sequence>
<dbReference type="OrthoDB" id="5294005at2"/>
<dbReference type="InterPro" id="IPR000834">
    <property type="entry name" value="Peptidase_M14"/>
</dbReference>
<dbReference type="Gene3D" id="3.40.630.10">
    <property type="entry name" value="Zn peptidases"/>
    <property type="match status" value="1"/>
</dbReference>
<dbReference type="SUPFAM" id="SSF53187">
    <property type="entry name" value="Zn-dependent exopeptidases"/>
    <property type="match status" value="1"/>
</dbReference>
<feature type="region of interest" description="Disordered" evidence="1">
    <location>
        <begin position="412"/>
        <end position="440"/>
    </location>
</feature>
<accession>A0A1I0EJQ5</accession>